<accession>A0A6A6K1F8</accession>
<name>A0A6A6K1F8_HEVBR</name>
<evidence type="ECO:0000313" key="2">
    <source>
        <dbReference type="EMBL" id="KAF2282344.1"/>
    </source>
</evidence>
<evidence type="ECO:0000313" key="3">
    <source>
        <dbReference type="Proteomes" id="UP000467840"/>
    </source>
</evidence>
<organism evidence="2 3">
    <name type="scientific">Hevea brasiliensis</name>
    <name type="common">Para rubber tree</name>
    <name type="synonym">Siphonia brasiliensis</name>
    <dbReference type="NCBI Taxonomy" id="3981"/>
    <lineage>
        <taxon>Eukaryota</taxon>
        <taxon>Viridiplantae</taxon>
        <taxon>Streptophyta</taxon>
        <taxon>Embryophyta</taxon>
        <taxon>Tracheophyta</taxon>
        <taxon>Spermatophyta</taxon>
        <taxon>Magnoliopsida</taxon>
        <taxon>eudicotyledons</taxon>
        <taxon>Gunneridae</taxon>
        <taxon>Pentapetalae</taxon>
        <taxon>rosids</taxon>
        <taxon>fabids</taxon>
        <taxon>Malpighiales</taxon>
        <taxon>Euphorbiaceae</taxon>
        <taxon>Crotonoideae</taxon>
        <taxon>Micrandreae</taxon>
        <taxon>Hevea</taxon>
    </lineage>
</organism>
<dbReference type="EMBL" id="JAAGAX010000356">
    <property type="protein sequence ID" value="KAF2282344.1"/>
    <property type="molecule type" value="Genomic_DNA"/>
</dbReference>
<gene>
    <name evidence="2" type="ORF">GH714_043992</name>
</gene>
<dbReference type="Proteomes" id="UP000467840">
    <property type="component" value="Unassembled WGS sequence"/>
</dbReference>
<sequence>MQFEDQVLRQDEKHMALVDMWRIKWTSPLTCMFYAWTCKWPLHGAANRTNALHEIVGRSWWRPREEVHGVQPMEQEFTCMDQACSVKDLEQPMWGACGVDSPSGAHRVVSPLGGPMERRQEFPPPIQMLRRLVTRENGTSPPLHSHPYGKGGETQARRIQGRRKRGKERLHSRVKTEEVQGQCLKCFRLQGPHKKRDCPKRAVVLAKGKSRNYLLHHWSSRRGVLAVLFTGFHEVNWAE</sequence>
<reference evidence="2 3" key="1">
    <citation type="journal article" date="2020" name="Mol. Plant">
        <title>The Chromosome-Based Rubber Tree Genome Provides New Insights into Spurge Genome Evolution and Rubber Biosynthesis.</title>
        <authorList>
            <person name="Liu J."/>
            <person name="Shi C."/>
            <person name="Shi C.C."/>
            <person name="Li W."/>
            <person name="Zhang Q.J."/>
            <person name="Zhang Y."/>
            <person name="Li K."/>
            <person name="Lu H.F."/>
            <person name="Shi C."/>
            <person name="Zhu S.T."/>
            <person name="Xiao Z.Y."/>
            <person name="Nan H."/>
            <person name="Yue Y."/>
            <person name="Zhu X.G."/>
            <person name="Wu Y."/>
            <person name="Hong X.N."/>
            <person name="Fan G.Y."/>
            <person name="Tong Y."/>
            <person name="Zhang D."/>
            <person name="Mao C.L."/>
            <person name="Liu Y.L."/>
            <person name="Hao S.J."/>
            <person name="Liu W.Q."/>
            <person name="Lv M.Q."/>
            <person name="Zhang H.B."/>
            <person name="Liu Y."/>
            <person name="Hu-Tang G.R."/>
            <person name="Wang J.P."/>
            <person name="Wang J.H."/>
            <person name="Sun Y.H."/>
            <person name="Ni S.B."/>
            <person name="Chen W.B."/>
            <person name="Zhang X.C."/>
            <person name="Jiao Y.N."/>
            <person name="Eichler E.E."/>
            <person name="Li G.H."/>
            <person name="Liu X."/>
            <person name="Gao L.Z."/>
        </authorList>
    </citation>
    <scope>NUCLEOTIDE SEQUENCE [LARGE SCALE GENOMIC DNA]</scope>
    <source>
        <strain evidence="3">cv. GT1</strain>
        <tissue evidence="2">Leaf</tissue>
    </source>
</reference>
<feature type="region of interest" description="Disordered" evidence="1">
    <location>
        <begin position="137"/>
        <end position="157"/>
    </location>
</feature>
<protein>
    <submittedName>
        <fullName evidence="2">Uncharacterized protein</fullName>
    </submittedName>
</protein>
<keyword evidence="3" id="KW-1185">Reference proteome</keyword>
<comment type="caution">
    <text evidence="2">The sequence shown here is derived from an EMBL/GenBank/DDBJ whole genome shotgun (WGS) entry which is preliminary data.</text>
</comment>
<dbReference type="AlphaFoldDB" id="A0A6A6K1F8"/>
<evidence type="ECO:0000256" key="1">
    <source>
        <dbReference type="SAM" id="MobiDB-lite"/>
    </source>
</evidence>
<proteinExistence type="predicted"/>